<reference evidence="1 2" key="1">
    <citation type="submission" date="2017-05" db="EMBL/GenBank/DDBJ databases">
        <authorList>
            <person name="Song R."/>
            <person name="Chenine A.L."/>
            <person name="Ruprecht R.M."/>
        </authorList>
    </citation>
    <scope>NUCLEOTIDE SEQUENCE [LARGE SCALE GENOMIC DNA]</scope>
    <source>
        <strain evidence="1 2">CECT 8663</strain>
    </source>
</reference>
<organism evidence="1 2">
    <name type="scientific">Pelagimonas varians</name>
    <dbReference type="NCBI Taxonomy" id="696760"/>
    <lineage>
        <taxon>Bacteria</taxon>
        <taxon>Pseudomonadati</taxon>
        <taxon>Pseudomonadota</taxon>
        <taxon>Alphaproteobacteria</taxon>
        <taxon>Rhodobacterales</taxon>
        <taxon>Roseobacteraceae</taxon>
        <taxon>Pelagimonas</taxon>
    </lineage>
</organism>
<dbReference type="Proteomes" id="UP000220836">
    <property type="component" value="Unassembled WGS sequence"/>
</dbReference>
<accession>A0A238K4J3</accession>
<sequence length="90" mass="9953">MCLLVSKGAYSEQLASALDWVLPLGPGDFPQELQDSWACIQRTMEQCPSVQITGCPPHRDTLSISRSPKRKSEFAQALLEIYRATLSGKT</sequence>
<name>A0A238K4J3_9RHOB</name>
<dbReference type="EMBL" id="FXYH01000003">
    <property type="protein sequence ID" value="SMX37841.1"/>
    <property type="molecule type" value="Genomic_DNA"/>
</dbReference>
<keyword evidence="2" id="KW-1185">Reference proteome</keyword>
<evidence type="ECO:0000313" key="2">
    <source>
        <dbReference type="Proteomes" id="UP000220836"/>
    </source>
</evidence>
<gene>
    <name evidence="1" type="ORF">PEV8663_01218</name>
</gene>
<evidence type="ECO:0000313" key="1">
    <source>
        <dbReference type="EMBL" id="SMX37841.1"/>
    </source>
</evidence>
<proteinExistence type="predicted"/>
<dbReference type="AlphaFoldDB" id="A0A238K4J3"/>
<protein>
    <submittedName>
        <fullName evidence="1">Uncharacterized protein</fullName>
    </submittedName>
</protein>